<keyword evidence="2" id="KW-0812">Transmembrane</keyword>
<organism evidence="3 4">
    <name type="scientific">Hortaea werneckii</name>
    <name type="common">Black yeast</name>
    <name type="synonym">Cladosporium werneckii</name>
    <dbReference type="NCBI Taxonomy" id="91943"/>
    <lineage>
        <taxon>Eukaryota</taxon>
        <taxon>Fungi</taxon>
        <taxon>Dikarya</taxon>
        <taxon>Ascomycota</taxon>
        <taxon>Pezizomycotina</taxon>
        <taxon>Dothideomycetes</taxon>
        <taxon>Dothideomycetidae</taxon>
        <taxon>Mycosphaerellales</taxon>
        <taxon>Teratosphaeriaceae</taxon>
        <taxon>Hortaea</taxon>
    </lineage>
</organism>
<keyword evidence="2" id="KW-0472">Membrane</keyword>
<feature type="region of interest" description="Disordered" evidence="1">
    <location>
        <begin position="1"/>
        <end position="33"/>
    </location>
</feature>
<feature type="compositionally biased region" description="Basic and acidic residues" evidence="1">
    <location>
        <begin position="1"/>
        <end position="11"/>
    </location>
</feature>
<evidence type="ECO:0000313" key="4">
    <source>
        <dbReference type="Proteomes" id="UP000269276"/>
    </source>
</evidence>
<name>A0A3M7EJG8_HORWE</name>
<dbReference type="VEuPathDB" id="FungiDB:BTJ68_08640"/>
<feature type="transmembrane region" description="Helical" evidence="2">
    <location>
        <begin position="283"/>
        <end position="305"/>
    </location>
</feature>
<reference evidence="3 4" key="1">
    <citation type="journal article" date="2018" name="BMC Genomics">
        <title>Genomic evidence for intraspecific hybridization in a clonal and extremely halotolerant yeast.</title>
        <authorList>
            <person name="Gostincar C."/>
            <person name="Stajich J.E."/>
            <person name="Zupancic J."/>
            <person name="Zalar P."/>
            <person name="Gunde-Cimerman N."/>
        </authorList>
    </citation>
    <scope>NUCLEOTIDE SEQUENCE [LARGE SCALE GENOMIC DNA]</scope>
    <source>
        <strain evidence="3 4">EXF-2682</strain>
    </source>
</reference>
<sequence>MDKTRQQRQDADSEQQQQPPPTQLRPRPDLVAKPIPFLHPTRKGYEVRDANEKDGPADAANANATAAQYRWRARDNRKGRHPLVIHSRKGTEPPLSRTLARTARNILRMLYVYAWWDVSWWIGVLFSVGCVLFVIAGCFYWVPIAWPATEFPGEELTAGGILSFLGATLFAVGGFLLVVEATNEKQTECFGWAVENELFGGGEEEEEEQSGPRPRRRPGQGRSSDFEVKADGAQSKQRLRPDPAQCSHHHQVGFRTAAAGVPRPSGQRRWQWLPSWDELRHHYIFEIGFLASFTLAIGTFVFWVSGLLALPGIYNHLSQGVLQGIYWLTYLVGGVLFVISSLLYMLETQEKWYLPAPHALGWWIGAFNMIGSVGWTLSAAFGYCTASWCGYQGDLSLLWASIAYLIGSVLLWYEAMEKYPVVRMGRHGK</sequence>
<feature type="region of interest" description="Disordered" evidence="1">
    <location>
        <begin position="201"/>
        <end position="246"/>
    </location>
</feature>
<dbReference type="OrthoDB" id="2603at2759"/>
<accession>A0A3M7EJG8</accession>
<comment type="caution">
    <text evidence="3">The sequence shown here is derived from an EMBL/GenBank/DDBJ whole genome shotgun (WGS) entry which is preliminary data.</text>
</comment>
<feature type="transmembrane region" description="Helical" evidence="2">
    <location>
        <begin position="395"/>
        <end position="413"/>
    </location>
</feature>
<keyword evidence="2" id="KW-1133">Transmembrane helix</keyword>
<evidence type="ECO:0000313" key="3">
    <source>
        <dbReference type="EMBL" id="RMY76758.1"/>
    </source>
</evidence>
<dbReference type="EMBL" id="QWIP01000034">
    <property type="protein sequence ID" value="RMY76758.1"/>
    <property type="molecule type" value="Genomic_DNA"/>
</dbReference>
<feature type="transmembrane region" description="Helical" evidence="2">
    <location>
        <begin position="359"/>
        <end position="383"/>
    </location>
</feature>
<gene>
    <name evidence="3" type="ORF">D0863_01750</name>
</gene>
<evidence type="ECO:0000256" key="1">
    <source>
        <dbReference type="SAM" id="MobiDB-lite"/>
    </source>
</evidence>
<feature type="transmembrane region" description="Helical" evidence="2">
    <location>
        <begin position="325"/>
        <end position="347"/>
    </location>
</feature>
<dbReference type="AlphaFoldDB" id="A0A3M7EJG8"/>
<proteinExistence type="predicted"/>
<protein>
    <submittedName>
        <fullName evidence="3">Uncharacterized protein</fullName>
    </submittedName>
</protein>
<dbReference type="Proteomes" id="UP000269276">
    <property type="component" value="Unassembled WGS sequence"/>
</dbReference>
<feature type="transmembrane region" description="Helical" evidence="2">
    <location>
        <begin position="156"/>
        <end position="179"/>
    </location>
</feature>
<evidence type="ECO:0000256" key="2">
    <source>
        <dbReference type="SAM" id="Phobius"/>
    </source>
</evidence>
<feature type="transmembrane region" description="Helical" evidence="2">
    <location>
        <begin position="118"/>
        <end position="144"/>
    </location>
</feature>